<keyword evidence="7 10" id="KW-0119">Carbohydrate metabolism</keyword>
<dbReference type="Gene3D" id="3.20.20.80">
    <property type="entry name" value="Glycosidases"/>
    <property type="match status" value="1"/>
</dbReference>
<keyword evidence="5 10" id="KW-0328">Glycosyltransferase</keyword>
<gene>
    <name evidence="11" type="primary">malQ</name>
    <name evidence="11" type="ORF">GmarT_41710</name>
</gene>
<evidence type="ECO:0000256" key="4">
    <source>
        <dbReference type="ARBA" id="ARBA00020295"/>
    </source>
</evidence>
<dbReference type="PANTHER" id="PTHR32438:SF5">
    <property type="entry name" value="4-ALPHA-GLUCANOTRANSFERASE DPE1, CHLOROPLASTIC_AMYLOPLASTIC"/>
    <property type="match status" value="1"/>
</dbReference>
<evidence type="ECO:0000256" key="1">
    <source>
        <dbReference type="ARBA" id="ARBA00000439"/>
    </source>
</evidence>
<evidence type="ECO:0000256" key="7">
    <source>
        <dbReference type="ARBA" id="ARBA00023277"/>
    </source>
</evidence>
<organism evidence="11 12">
    <name type="scientific">Gimesia maris</name>
    <dbReference type="NCBI Taxonomy" id="122"/>
    <lineage>
        <taxon>Bacteria</taxon>
        <taxon>Pseudomonadati</taxon>
        <taxon>Planctomycetota</taxon>
        <taxon>Planctomycetia</taxon>
        <taxon>Planctomycetales</taxon>
        <taxon>Planctomycetaceae</taxon>
        <taxon>Gimesia</taxon>
    </lineage>
</organism>
<dbReference type="Pfam" id="PF02446">
    <property type="entry name" value="Glyco_hydro_77"/>
    <property type="match status" value="1"/>
</dbReference>
<dbReference type="NCBIfam" id="TIGR00217">
    <property type="entry name" value="malQ"/>
    <property type="match status" value="1"/>
</dbReference>
<reference evidence="11 12" key="1">
    <citation type="submission" date="2019-08" db="EMBL/GenBank/DDBJ databases">
        <title>Deep-cultivation of Planctomycetes and their phenomic and genomic characterization uncovers novel biology.</title>
        <authorList>
            <person name="Wiegand S."/>
            <person name="Jogler M."/>
            <person name="Boedeker C."/>
            <person name="Pinto D."/>
            <person name="Vollmers J."/>
            <person name="Rivas-Marin E."/>
            <person name="Kohn T."/>
            <person name="Peeters S.H."/>
            <person name="Heuer A."/>
            <person name="Rast P."/>
            <person name="Oberbeckmann S."/>
            <person name="Bunk B."/>
            <person name="Jeske O."/>
            <person name="Meyerdierks A."/>
            <person name="Storesund J.E."/>
            <person name="Kallscheuer N."/>
            <person name="Luecker S."/>
            <person name="Lage O.M."/>
            <person name="Pohl T."/>
            <person name="Merkel B.J."/>
            <person name="Hornburger P."/>
            <person name="Mueller R.-W."/>
            <person name="Bruemmer F."/>
            <person name="Labrenz M."/>
            <person name="Spormann A.M."/>
            <person name="Op den Camp H."/>
            <person name="Overmann J."/>
            <person name="Amann R."/>
            <person name="Jetten M.S.M."/>
            <person name="Mascher T."/>
            <person name="Medema M.H."/>
            <person name="Devos D.P."/>
            <person name="Kaster A.-K."/>
            <person name="Ovreas L."/>
            <person name="Rohde M."/>
            <person name="Galperin M.Y."/>
            <person name="Jogler C."/>
        </authorList>
    </citation>
    <scope>NUCLEOTIDE SEQUENCE [LARGE SCALE GENOMIC DNA]</scope>
    <source>
        <strain evidence="11 12">DSM 8797</strain>
    </source>
</reference>
<evidence type="ECO:0000256" key="2">
    <source>
        <dbReference type="ARBA" id="ARBA00005684"/>
    </source>
</evidence>
<keyword evidence="12" id="KW-1185">Reference proteome</keyword>
<dbReference type="EC" id="2.4.1.25" evidence="3 10"/>
<evidence type="ECO:0000313" key="12">
    <source>
        <dbReference type="Proteomes" id="UP000322887"/>
    </source>
</evidence>
<keyword evidence="6 10" id="KW-0808">Transferase</keyword>
<evidence type="ECO:0000256" key="6">
    <source>
        <dbReference type="ARBA" id="ARBA00022679"/>
    </source>
</evidence>
<evidence type="ECO:0000256" key="5">
    <source>
        <dbReference type="ARBA" id="ARBA00022676"/>
    </source>
</evidence>
<evidence type="ECO:0000313" key="11">
    <source>
        <dbReference type="EMBL" id="QEG18285.1"/>
    </source>
</evidence>
<evidence type="ECO:0000256" key="9">
    <source>
        <dbReference type="ARBA" id="ARBA00031501"/>
    </source>
</evidence>
<accession>A0ABX5YRU9</accession>
<protein>
    <recommendedName>
        <fullName evidence="4 10">4-alpha-glucanotransferase</fullName>
        <ecNumber evidence="3 10">2.4.1.25</ecNumber>
    </recommendedName>
    <alternativeName>
        <fullName evidence="8 10">Amylomaltase</fullName>
    </alternativeName>
    <alternativeName>
        <fullName evidence="9 10">Disproportionating enzyme</fullName>
    </alternativeName>
</protein>
<comment type="similarity">
    <text evidence="2 10">Belongs to the disproportionating enzyme family.</text>
</comment>
<evidence type="ECO:0000256" key="10">
    <source>
        <dbReference type="RuleBase" id="RU361207"/>
    </source>
</evidence>
<comment type="catalytic activity">
    <reaction evidence="1 10">
        <text>Transfers a segment of a (1-&gt;4)-alpha-D-glucan to a new position in an acceptor, which may be glucose or a (1-&gt;4)-alpha-D-glucan.</text>
        <dbReference type="EC" id="2.4.1.25"/>
    </reaction>
</comment>
<dbReference type="NCBIfam" id="NF011080">
    <property type="entry name" value="PRK14508.1-3"/>
    <property type="match status" value="1"/>
</dbReference>
<dbReference type="PANTHER" id="PTHR32438">
    <property type="entry name" value="4-ALPHA-GLUCANOTRANSFERASE DPE1, CHLOROPLASTIC/AMYLOPLASTIC"/>
    <property type="match status" value="1"/>
</dbReference>
<dbReference type="SUPFAM" id="SSF51445">
    <property type="entry name" value="(Trans)glycosidases"/>
    <property type="match status" value="1"/>
</dbReference>
<evidence type="ECO:0000256" key="3">
    <source>
        <dbReference type="ARBA" id="ARBA00012560"/>
    </source>
</evidence>
<dbReference type="InterPro" id="IPR003385">
    <property type="entry name" value="Glyco_hydro_77"/>
</dbReference>
<dbReference type="RefSeq" id="WP_002646680.1">
    <property type="nucleotide sequence ID" value="NZ_CP042910.1"/>
</dbReference>
<sequence>MSEHSFQTKLPPFPPGYRASGVLLHVTSLPSPYGIGDLGPQARNWIDCLQEAGQTWWQILPLGPTGYGSSPYQPLSSFAGNWLLVSPDDLIADGLLEKSDTAGYTFSETVVDYDTINAFKHTLLETAWIRFNKGDGHVLKADFEQFCLAEQHWLDDYALFQALQEMHLGASYLKWPAELVRRDPAALEQARRGLSKEIDQIRLAQFLFFRQASNLKNYAHSRGVRLIGDLPFFVSPDSSDVWAHPELFLLDEHLRPRFVAGVPPDYFSEQGQLWGNPVYDWDVLRQSGYRWCIDRVRAIRTHVDLIRLDHFRGFAAAWHVEAGAATALSGEWIPGPGREFFSSVQQDLGDLPFIAEDLGIITPDVSTLRDQFQLPGTRVLQFAFDGAADSPYLPHNYDSNTVVYTGTHDNNTTLGWYDTLTDDQRQIVCHYLQRPELNSSEATAALLELAWSSQAALAMAPLQDLLNLGEDARMNVPGSSEGNWRWRCTNEMLSPALFQSLRELTANSQRLPAFHPTLDSLPDSEVIS</sequence>
<name>A0ABX5YRU9_9PLAN</name>
<evidence type="ECO:0000256" key="8">
    <source>
        <dbReference type="ARBA" id="ARBA00031423"/>
    </source>
</evidence>
<dbReference type="InterPro" id="IPR017853">
    <property type="entry name" value="GH"/>
</dbReference>
<proteinExistence type="inferred from homology"/>
<dbReference type="Proteomes" id="UP000322887">
    <property type="component" value="Chromosome"/>
</dbReference>
<dbReference type="EMBL" id="CP042910">
    <property type="protein sequence ID" value="QEG18285.1"/>
    <property type="molecule type" value="Genomic_DNA"/>
</dbReference>
<dbReference type="GeneID" id="98648644"/>
<dbReference type="GO" id="GO:0004134">
    <property type="term" value="F:4-alpha-glucanotransferase activity"/>
    <property type="evidence" value="ECO:0007669"/>
    <property type="project" value="UniProtKB-EC"/>
</dbReference>